<dbReference type="InterPro" id="IPR008756">
    <property type="entry name" value="Peptidase_M56"/>
</dbReference>
<dbReference type="Proteomes" id="UP000199149">
    <property type="component" value="Unassembled WGS sequence"/>
</dbReference>
<organism evidence="4 5">
    <name type="scientific">Algoriella xinjiangensis</name>
    <dbReference type="NCBI Taxonomy" id="684065"/>
    <lineage>
        <taxon>Bacteria</taxon>
        <taxon>Pseudomonadati</taxon>
        <taxon>Bacteroidota</taxon>
        <taxon>Flavobacteriia</taxon>
        <taxon>Flavobacteriales</taxon>
        <taxon>Weeksellaceae</taxon>
        <taxon>Algoriella</taxon>
    </lineage>
</organism>
<feature type="transmembrane region" description="Helical" evidence="2">
    <location>
        <begin position="88"/>
        <end position="106"/>
    </location>
</feature>
<evidence type="ECO:0000256" key="2">
    <source>
        <dbReference type="SAM" id="Phobius"/>
    </source>
</evidence>
<accession>A0A1I4TAM1</accession>
<feature type="coiled-coil region" evidence="1">
    <location>
        <begin position="490"/>
        <end position="517"/>
    </location>
</feature>
<dbReference type="PANTHER" id="PTHR34978:SF3">
    <property type="entry name" value="SLR0241 PROTEIN"/>
    <property type="match status" value="1"/>
</dbReference>
<keyword evidence="2" id="KW-0472">Membrane</keyword>
<keyword evidence="2" id="KW-0812">Transmembrane</keyword>
<dbReference type="RefSeq" id="WP_092906111.1">
    <property type="nucleotide sequence ID" value="NZ_FOUZ01000002.1"/>
</dbReference>
<keyword evidence="1" id="KW-0175">Coiled coil</keyword>
<keyword evidence="5" id="KW-1185">Reference proteome</keyword>
<dbReference type="EMBL" id="FOUZ01000002">
    <property type="protein sequence ID" value="SFM73769.1"/>
    <property type="molecule type" value="Genomic_DNA"/>
</dbReference>
<reference evidence="5" key="1">
    <citation type="submission" date="2016-10" db="EMBL/GenBank/DDBJ databases">
        <authorList>
            <person name="Varghese N."/>
            <person name="Submissions S."/>
        </authorList>
    </citation>
    <scope>NUCLEOTIDE SEQUENCE [LARGE SCALE GENOMIC DNA]</scope>
    <source>
        <strain evidence="5">XJ109</strain>
    </source>
</reference>
<sequence length="520" mass="61306">MIAYLIKFILCSGFLYSYYKLFLERESMYKINRFYLLFALIFALIAPFYKIHVPITAEQTNISPELLSWLMQNPELLEQENSWNFGDILNIIYLIIGIILLGRFLYNLYELMFKIKTEEKLEDYKITYILDLEAEQPYSFWKYIFIPKKQINDLHQNLIDHEKAHCIQKHSFDILLIEIFQIIFWFNPFVYFYKKSIKLNHEFLADEYVLMQNNDVKTYQHQILDCIAAQNPSIMASHFNFILTKKRLLMMTKNTSKQKVKMLSFATFPFILSAFVLFSQKTFAQKVEQNAQKVEQALEKPVEPQAKLIFQIKPDKNKDTITQIGTFSINPKDSLKKINPTDIKSIDVNKKENLVVITKKNNDTTKYYVNSNFTPSDTKVIQIKNLKTNELLTEDLKKKLSDLHPKDIKTINVRRLNGKKIVIINDSIEYNFDDKNLDILTKNNNQDLKPISITMYTKNGVVHNIINSDIDPIYFSKNNKNSTTDLQNQIKQLKLTEEITKNQIKELEKSVKKQKKNLKK</sequence>
<feature type="transmembrane region" description="Helical" evidence="2">
    <location>
        <begin position="34"/>
        <end position="51"/>
    </location>
</feature>
<dbReference type="AlphaFoldDB" id="A0A1I4TAM1"/>
<evidence type="ECO:0000313" key="5">
    <source>
        <dbReference type="Proteomes" id="UP000199149"/>
    </source>
</evidence>
<dbReference type="CDD" id="cd07341">
    <property type="entry name" value="M56_BlaR1_MecR1_like"/>
    <property type="match status" value="1"/>
</dbReference>
<feature type="transmembrane region" description="Helical" evidence="2">
    <location>
        <begin position="6"/>
        <end position="22"/>
    </location>
</feature>
<evidence type="ECO:0000259" key="3">
    <source>
        <dbReference type="Pfam" id="PF05569"/>
    </source>
</evidence>
<name>A0A1I4TAM1_9FLAO</name>
<keyword evidence="2" id="KW-1133">Transmembrane helix</keyword>
<feature type="transmembrane region" description="Helical" evidence="2">
    <location>
        <begin position="260"/>
        <end position="278"/>
    </location>
</feature>
<protein>
    <submittedName>
        <fullName evidence="4">Signal transducer regulating beta-lactamase production, contains metallopeptidase domain</fullName>
    </submittedName>
</protein>
<feature type="domain" description="Peptidase M56" evidence="3">
    <location>
        <begin position="139"/>
        <end position="250"/>
    </location>
</feature>
<dbReference type="Pfam" id="PF05569">
    <property type="entry name" value="Peptidase_M56"/>
    <property type="match status" value="1"/>
</dbReference>
<dbReference type="InterPro" id="IPR052173">
    <property type="entry name" value="Beta-lactam_resp_regulator"/>
</dbReference>
<dbReference type="STRING" id="684065.SAMN05421738_102125"/>
<evidence type="ECO:0000313" key="4">
    <source>
        <dbReference type="EMBL" id="SFM73769.1"/>
    </source>
</evidence>
<dbReference type="PANTHER" id="PTHR34978">
    <property type="entry name" value="POSSIBLE SENSOR-TRANSDUCER PROTEIN BLAR"/>
    <property type="match status" value="1"/>
</dbReference>
<evidence type="ECO:0000256" key="1">
    <source>
        <dbReference type="SAM" id="Coils"/>
    </source>
</evidence>
<gene>
    <name evidence="4" type="ORF">SAMN05421738_102125</name>
</gene>
<dbReference type="OrthoDB" id="1522859at2"/>
<proteinExistence type="predicted"/>